<evidence type="ECO:0000313" key="1">
    <source>
        <dbReference type="EMBL" id="MCO1657829.1"/>
    </source>
</evidence>
<name>A0ABT1A4Y4_9PSEU</name>
<dbReference type="Proteomes" id="UP001165283">
    <property type="component" value="Unassembled WGS sequence"/>
</dbReference>
<proteinExistence type="predicted"/>
<comment type="caution">
    <text evidence="1">The sequence shown here is derived from an EMBL/GenBank/DDBJ whole genome shotgun (WGS) entry which is preliminary data.</text>
</comment>
<dbReference type="Gene3D" id="3.30.300.20">
    <property type="match status" value="1"/>
</dbReference>
<accession>A0ABT1A4Y4</accession>
<organism evidence="1 2">
    <name type="scientific">Pseudonocardia humida</name>
    <dbReference type="NCBI Taxonomy" id="2800819"/>
    <lineage>
        <taxon>Bacteria</taxon>
        <taxon>Bacillati</taxon>
        <taxon>Actinomycetota</taxon>
        <taxon>Actinomycetes</taxon>
        <taxon>Pseudonocardiales</taxon>
        <taxon>Pseudonocardiaceae</taxon>
        <taxon>Pseudonocardia</taxon>
    </lineage>
</organism>
<gene>
    <name evidence="1" type="ORF">KDL28_22460</name>
</gene>
<evidence type="ECO:0000313" key="2">
    <source>
        <dbReference type="Proteomes" id="UP001165283"/>
    </source>
</evidence>
<reference evidence="1" key="1">
    <citation type="submission" date="2021-04" db="EMBL/GenBank/DDBJ databases">
        <title>Pseudonocardia sp. nov., isolated from sandy soil of mangrove forest.</title>
        <authorList>
            <person name="Zan Z."/>
            <person name="Huang R."/>
            <person name="Liu W."/>
        </authorList>
    </citation>
    <scope>NUCLEOTIDE SEQUENCE</scope>
    <source>
        <strain evidence="1">S2-4</strain>
    </source>
</reference>
<keyword evidence="2" id="KW-1185">Reference proteome</keyword>
<dbReference type="EMBL" id="JAGSOV010000046">
    <property type="protein sequence ID" value="MCO1657829.1"/>
    <property type="molecule type" value="Genomic_DNA"/>
</dbReference>
<dbReference type="InterPro" id="IPR036102">
    <property type="entry name" value="OsmC/Ohrsf"/>
</dbReference>
<sequence length="135" mass="14528">MGEPNVWSVARLADVEDRNAEVTVNGFELPCEIPADHGPEPAGATPFGLLAGSLAACTAMSVRTFLRTWRISPGAVEVRVAVRPGAPPMMDRQVSVQGDVEPDLREQLAVEIDNTPVTRLLRDALTIRTTLRTGP</sequence>
<dbReference type="SUPFAM" id="SSF82784">
    <property type="entry name" value="OsmC-like"/>
    <property type="match status" value="1"/>
</dbReference>
<dbReference type="RefSeq" id="WP_252441468.1">
    <property type="nucleotide sequence ID" value="NZ_JAGSOV010000046.1"/>
</dbReference>
<protein>
    <submittedName>
        <fullName evidence="1">OsmC family protein</fullName>
    </submittedName>
</protein>
<dbReference type="InterPro" id="IPR015946">
    <property type="entry name" value="KH_dom-like_a/b"/>
</dbReference>
<dbReference type="PANTHER" id="PTHR39624">
    <property type="entry name" value="PROTEIN INVOLVED IN RIMO-MEDIATED BETA-METHYLTHIOLATION OF RIBOSOMAL PROTEIN S12 YCAO"/>
    <property type="match status" value="1"/>
</dbReference>
<dbReference type="PANTHER" id="PTHR39624:SF2">
    <property type="entry name" value="OSMC-LIKE PROTEIN"/>
    <property type="match status" value="1"/>
</dbReference>